<dbReference type="InterPro" id="IPR051675">
    <property type="entry name" value="Endo/Exo/Phosphatase_dom_1"/>
</dbReference>
<dbReference type="Proteomes" id="UP000249340">
    <property type="component" value="Chromosome"/>
</dbReference>
<dbReference type="GO" id="GO:0015628">
    <property type="term" value="P:protein secretion by the type II secretion system"/>
    <property type="evidence" value="ECO:0007669"/>
    <property type="project" value="TreeGrafter"/>
</dbReference>
<dbReference type="PANTHER" id="PTHR21180:SF32">
    <property type="entry name" value="ENDONUCLEASE_EXONUCLEASE_PHOSPHATASE FAMILY DOMAIN-CONTAINING PROTEIN 1"/>
    <property type="match status" value="1"/>
</dbReference>
<dbReference type="Gene3D" id="3.10.560.10">
    <property type="entry name" value="Outer membrane lipoprotein wza domain like"/>
    <property type="match status" value="1"/>
</dbReference>
<gene>
    <name evidence="2" type="ORF">C7M71_008760</name>
</gene>
<dbReference type="EMBL" id="CP031264">
    <property type="protein sequence ID" value="AXI81284.1"/>
    <property type="molecule type" value="Genomic_DNA"/>
</dbReference>
<evidence type="ECO:0000259" key="1">
    <source>
        <dbReference type="Pfam" id="PF10531"/>
    </source>
</evidence>
<keyword evidence="2" id="KW-0238">DNA-binding</keyword>
<proteinExistence type="predicted"/>
<protein>
    <submittedName>
        <fullName evidence="2">ComEA family DNA-binding protein</fullName>
    </submittedName>
</protein>
<evidence type="ECO:0000313" key="3">
    <source>
        <dbReference type="Proteomes" id="UP000249340"/>
    </source>
</evidence>
<organism evidence="2 3">
    <name type="scientific">Peterkaempfera bronchialis</name>
    <dbReference type="NCBI Taxonomy" id="2126346"/>
    <lineage>
        <taxon>Bacteria</taxon>
        <taxon>Bacillati</taxon>
        <taxon>Actinomycetota</taxon>
        <taxon>Actinomycetes</taxon>
        <taxon>Kitasatosporales</taxon>
        <taxon>Streptomycetaceae</taxon>
        <taxon>Peterkaempfera</taxon>
    </lineage>
</organism>
<reference evidence="3" key="1">
    <citation type="submission" date="2018-07" db="EMBL/GenBank/DDBJ databases">
        <title>Streptacidiphilus bronchialis DSM 106435 chromosome.</title>
        <authorList>
            <person name="Batra D."/>
            <person name="Gulvik C.A."/>
        </authorList>
    </citation>
    <scope>NUCLEOTIDE SEQUENCE [LARGE SCALE GENOMIC DNA]</scope>
    <source>
        <strain evidence="3">DSM 106435</strain>
    </source>
</reference>
<dbReference type="AlphaFoldDB" id="A0A345T5M9"/>
<dbReference type="InterPro" id="IPR010994">
    <property type="entry name" value="RuvA_2-like"/>
</dbReference>
<keyword evidence="3" id="KW-1185">Reference proteome</keyword>
<dbReference type="PANTHER" id="PTHR21180">
    <property type="entry name" value="ENDONUCLEASE/EXONUCLEASE/PHOSPHATASE FAMILY DOMAIN-CONTAINING PROTEIN 1"/>
    <property type="match status" value="1"/>
</dbReference>
<dbReference type="GO" id="GO:0003677">
    <property type="term" value="F:DNA binding"/>
    <property type="evidence" value="ECO:0007669"/>
    <property type="project" value="UniProtKB-KW"/>
</dbReference>
<name>A0A345T5M9_9ACTN</name>
<dbReference type="Gene3D" id="1.10.150.320">
    <property type="entry name" value="Photosystem II 12 kDa extrinsic protein"/>
    <property type="match status" value="1"/>
</dbReference>
<dbReference type="GO" id="GO:0015627">
    <property type="term" value="C:type II protein secretion system complex"/>
    <property type="evidence" value="ECO:0007669"/>
    <property type="project" value="TreeGrafter"/>
</dbReference>
<dbReference type="InterPro" id="IPR019554">
    <property type="entry name" value="Soluble_ligand-bd"/>
</dbReference>
<dbReference type="Pfam" id="PF10531">
    <property type="entry name" value="SLBB"/>
    <property type="match status" value="1"/>
</dbReference>
<dbReference type="KEGG" id="stri:C7M71_008760"/>
<dbReference type="OrthoDB" id="9758724at2"/>
<dbReference type="SUPFAM" id="SSF47781">
    <property type="entry name" value="RuvA domain 2-like"/>
    <property type="match status" value="1"/>
</dbReference>
<sequence length="210" mass="20956">MVGLLVLLLLAVGYGVQHFWLGRPQQVSVPVTAAPASPAGTTPGPTPEAAAFGEAAPAGAVAPRPSPGPVAEVVVDVSGKVRHPGLRTLPRGSRVADALRAAGGPVRGADTTGLNLARVLTDGEQILVGAPGGAPGPAAQPTGGAPAGPISLNTATVDQLDALPGVGPVLARHIIEYRDAHGGFTSVEQLRQVTGIGDRKYAELSPLVTP</sequence>
<accession>A0A345T5M9</accession>
<evidence type="ECO:0000313" key="2">
    <source>
        <dbReference type="EMBL" id="AXI81284.1"/>
    </source>
</evidence>
<dbReference type="Pfam" id="PF12836">
    <property type="entry name" value="HHH_3"/>
    <property type="match status" value="1"/>
</dbReference>
<feature type="domain" description="Soluble ligand binding" evidence="1">
    <location>
        <begin position="74"/>
        <end position="127"/>
    </location>
</feature>